<organism evidence="2 3">
    <name type="scientific">Leucocoprinus leucothites</name>
    <dbReference type="NCBI Taxonomy" id="201217"/>
    <lineage>
        <taxon>Eukaryota</taxon>
        <taxon>Fungi</taxon>
        <taxon>Dikarya</taxon>
        <taxon>Basidiomycota</taxon>
        <taxon>Agaricomycotina</taxon>
        <taxon>Agaricomycetes</taxon>
        <taxon>Agaricomycetidae</taxon>
        <taxon>Agaricales</taxon>
        <taxon>Agaricineae</taxon>
        <taxon>Agaricaceae</taxon>
        <taxon>Leucocoprinus</taxon>
    </lineage>
</organism>
<feature type="compositionally biased region" description="Polar residues" evidence="1">
    <location>
        <begin position="1"/>
        <end position="28"/>
    </location>
</feature>
<comment type="caution">
    <text evidence="2">The sequence shown here is derived from an EMBL/GenBank/DDBJ whole genome shotgun (WGS) entry which is preliminary data.</text>
</comment>
<name>A0A8H5D1Z6_9AGAR</name>
<accession>A0A8H5D1Z6</accession>
<evidence type="ECO:0000313" key="2">
    <source>
        <dbReference type="EMBL" id="KAF5351241.1"/>
    </source>
</evidence>
<dbReference type="Proteomes" id="UP000559027">
    <property type="component" value="Unassembled WGS sequence"/>
</dbReference>
<feature type="region of interest" description="Disordered" evidence="1">
    <location>
        <begin position="64"/>
        <end position="92"/>
    </location>
</feature>
<keyword evidence="3" id="KW-1185">Reference proteome</keyword>
<protein>
    <submittedName>
        <fullName evidence="2">Uncharacterized protein</fullName>
    </submittedName>
</protein>
<gene>
    <name evidence="2" type="ORF">D9756_008440</name>
</gene>
<evidence type="ECO:0000313" key="3">
    <source>
        <dbReference type="Proteomes" id="UP000559027"/>
    </source>
</evidence>
<sequence length="92" mass="9261">MSNETKGTSSSPSQSGAATGGPASSNDRSGLGLPRSSPVVTTGQGSLTIGGSLTVTVNDHSHTFFGNNTKVYYTDDTDSPDGRAQPASRAAK</sequence>
<proteinExistence type="predicted"/>
<feature type="region of interest" description="Disordered" evidence="1">
    <location>
        <begin position="1"/>
        <end position="49"/>
    </location>
</feature>
<dbReference type="EMBL" id="JAACJO010000013">
    <property type="protein sequence ID" value="KAF5351241.1"/>
    <property type="molecule type" value="Genomic_DNA"/>
</dbReference>
<reference evidence="2 3" key="1">
    <citation type="journal article" date="2020" name="ISME J.">
        <title>Uncovering the hidden diversity of litter-decomposition mechanisms in mushroom-forming fungi.</title>
        <authorList>
            <person name="Floudas D."/>
            <person name="Bentzer J."/>
            <person name="Ahren D."/>
            <person name="Johansson T."/>
            <person name="Persson P."/>
            <person name="Tunlid A."/>
        </authorList>
    </citation>
    <scope>NUCLEOTIDE SEQUENCE [LARGE SCALE GENOMIC DNA]</scope>
    <source>
        <strain evidence="2 3">CBS 146.42</strain>
    </source>
</reference>
<evidence type="ECO:0000256" key="1">
    <source>
        <dbReference type="SAM" id="MobiDB-lite"/>
    </source>
</evidence>
<feature type="compositionally biased region" description="Polar residues" evidence="1">
    <location>
        <begin position="38"/>
        <end position="49"/>
    </location>
</feature>
<dbReference type="AlphaFoldDB" id="A0A8H5D1Z6"/>